<comment type="caution">
    <text evidence="2">The sequence shown here is derived from an EMBL/GenBank/DDBJ whole genome shotgun (WGS) entry which is preliminary data.</text>
</comment>
<protein>
    <submittedName>
        <fullName evidence="2">Uncharacterized protein</fullName>
    </submittedName>
</protein>
<keyword evidence="3" id="KW-1185">Reference proteome</keyword>
<feature type="compositionally biased region" description="Polar residues" evidence="1">
    <location>
        <begin position="250"/>
        <end position="266"/>
    </location>
</feature>
<feature type="compositionally biased region" description="Basic and acidic residues" evidence="1">
    <location>
        <begin position="230"/>
        <end position="249"/>
    </location>
</feature>
<evidence type="ECO:0000313" key="2">
    <source>
        <dbReference type="EMBL" id="KAF8423006.1"/>
    </source>
</evidence>
<feature type="region of interest" description="Disordered" evidence="1">
    <location>
        <begin position="207"/>
        <end position="354"/>
    </location>
</feature>
<name>A0AAD4BE69_BOLED</name>
<feature type="compositionally biased region" description="Pro residues" evidence="1">
    <location>
        <begin position="320"/>
        <end position="335"/>
    </location>
</feature>
<reference evidence="2" key="1">
    <citation type="submission" date="2019-10" db="EMBL/GenBank/DDBJ databases">
        <authorList>
            <consortium name="DOE Joint Genome Institute"/>
            <person name="Kuo A."/>
            <person name="Miyauchi S."/>
            <person name="Kiss E."/>
            <person name="Drula E."/>
            <person name="Kohler A."/>
            <person name="Sanchez-Garcia M."/>
            <person name="Andreopoulos B."/>
            <person name="Barry K.W."/>
            <person name="Bonito G."/>
            <person name="Buee M."/>
            <person name="Carver A."/>
            <person name="Chen C."/>
            <person name="Cichocki N."/>
            <person name="Clum A."/>
            <person name="Culley D."/>
            <person name="Crous P.W."/>
            <person name="Fauchery L."/>
            <person name="Girlanda M."/>
            <person name="Hayes R."/>
            <person name="Keri Z."/>
            <person name="LaButti K."/>
            <person name="Lipzen A."/>
            <person name="Lombard V."/>
            <person name="Magnuson J."/>
            <person name="Maillard F."/>
            <person name="Morin E."/>
            <person name="Murat C."/>
            <person name="Nolan M."/>
            <person name="Ohm R."/>
            <person name="Pangilinan J."/>
            <person name="Pereira M."/>
            <person name="Perotto S."/>
            <person name="Peter M."/>
            <person name="Riley R."/>
            <person name="Sitrit Y."/>
            <person name="Stielow B."/>
            <person name="Szollosi G."/>
            <person name="Zifcakova L."/>
            <person name="Stursova M."/>
            <person name="Spatafora J.W."/>
            <person name="Tedersoo L."/>
            <person name="Vaario L.-M."/>
            <person name="Yamada A."/>
            <person name="Yan M."/>
            <person name="Wang P."/>
            <person name="Xu J."/>
            <person name="Bruns T."/>
            <person name="Baldrian P."/>
            <person name="Vilgalys R."/>
            <person name="Henrissat B."/>
            <person name="Grigoriev I.V."/>
            <person name="Hibbett D."/>
            <person name="Nagy L.G."/>
            <person name="Martin F.M."/>
        </authorList>
    </citation>
    <scope>NUCLEOTIDE SEQUENCE</scope>
    <source>
        <strain evidence="2">BED1</strain>
    </source>
</reference>
<feature type="region of interest" description="Disordered" evidence="1">
    <location>
        <begin position="425"/>
        <end position="456"/>
    </location>
</feature>
<dbReference type="AlphaFoldDB" id="A0AAD4BE69"/>
<dbReference type="Proteomes" id="UP001194468">
    <property type="component" value="Unassembled WGS sequence"/>
</dbReference>
<reference evidence="2" key="2">
    <citation type="journal article" date="2020" name="Nat. Commun.">
        <title>Large-scale genome sequencing of mycorrhizal fungi provides insights into the early evolution of symbiotic traits.</title>
        <authorList>
            <person name="Miyauchi S."/>
            <person name="Kiss E."/>
            <person name="Kuo A."/>
            <person name="Drula E."/>
            <person name="Kohler A."/>
            <person name="Sanchez-Garcia M."/>
            <person name="Morin E."/>
            <person name="Andreopoulos B."/>
            <person name="Barry K.W."/>
            <person name="Bonito G."/>
            <person name="Buee M."/>
            <person name="Carver A."/>
            <person name="Chen C."/>
            <person name="Cichocki N."/>
            <person name="Clum A."/>
            <person name="Culley D."/>
            <person name="Crous P.W."/>
            <person name="Fauchery L."/>
            <person name="Girlanda M."/>
            <person name="Hayes R.D."/>
            <person name="Keri Z."/>
            <person name="LaButti K."/>
            <person name="Lipzen A."/>
            <person name="Lombard V."/>
            <person name="Magnuson J."/>
            <person name="Maillard F."/>
            <person name="Murat C."/>
            <person name="Nolan M."/>
            <person name="Ohm R.A."/>
            <person name="Pangilinan J."/>
            <person name="Pereira M.F."/>
            <person name="Perotto S."/>
            <person name="Peter M."/>
            <person name="Pfister S."/>
            <person name="Riley R."/>
            <person name="Sitrit Y."/>
            <person name="Stielow J.B."/>
            <person name="Szollosi G."/>
            <person name="Zifcakova L."/>
            <person name="Stursova M."/>
            <person name="Spatafora J.W."/>
            <person name="Tedersoo L."/>
            <person name="Vaario L.M."/>
            <person name="Yamada A."/>
            <person name="Yan M."/>
            <person name="Wang P."/>
            <person name="Xu J."/>
            <person name="Bruns T."/>
            <person name="Baldrian P."/>
            <person name="Vilgalys R."/>
            <person name="Dunand C."/>
            <person name="Henrissat B."/>
            <person name="Grigoriev I.V."/>
            <person name="Hibbett D."/>
            <person name="Nagy L.G."/>
            <person name="Martin F.M."/>
        </authorList>
    </citation>
    <scope>NUCLEOTIDE SEQUENCE</scope>
    <source>
        <strain evidence="2">BED1</strain>
    </source>
</reference>
<dbReference type="EMBL" id="WHUW01000119">
    <property type="protein sequence ID" value="KAF8423006.1"/>
    <property type="molecule type" value="Genomic_DNA"/>
</dbReference>
<evidence type="ECO:0000313" key="3">
    <source>
        <dbReference type="Proteomes" id="UP001194468"/>
    </source>
</evidence>
<proteinExistence type="predicted"/>
<sequence length="513" mass="56238">MPTSFSQSLSLNVNNQGAYMQQEYAILKERYQMLERQLLKTATERDTIKALFDQLFTRINTDQAPSSPIKTRAQYPDVRFWSQEDYATWTTTAEASINERWKLAYLEDESGVMISAQTLKALRKKLKSTWKDLAMKENAPKRWGQASASAKEYVHGVIYKSFNFMALAANDWKIEELCSLDYPGWVRNNTDSTGNWVDVKLIKTENDSAATAQAERPTVGSSRTGKQKGKHSELDTPGQHMEKKIKVNSDSDTGSTSMSPAPGSSETDIDPFGGGVSVSPPPAFKIPGPLAVPTRLLDSDSPTPVSKVPTGPAPTRSLEFPPPPSSKIPAGPVPTPSLESTPPGPVECSNERSDLNGTTQVTTVTSEDVGELKAAEETIDKGLGGDVAKEASVEDASSSISINPLSMLRKTTLKITIPRIPIPPIPTAESSKSPEALGVNGNGKTGSAEEKTKGRKMRVAKNQTAYNLCARRWLRQANENGTTEEYRNYWFKVLSANQRDAYKTECAELYITF</sequence>
<gene>
    <name evidence="2" type="ORF">L210DRAFT_3653962</name>
</gene>
<evidence type="ECO:0000256" key="1">
    <source>
        <dbReference type="SAM" id="MobiDB-lite"/>
    </source>
</evidence>
<accession>A0AAD4BE69</accession>
<organism evidence="2 3">
    <name type="scientific">Boletus edulis BED1</name>
    <dbReference type="NCBI Taxonomy" id="1328754"/>
    <lineage>
        <taxon>Eukaryota</taxon>
        <taxon>Fungi</taxon>
        <taxon>Dikarya</taxon>
        <taxon>Basidiomycota</taxon>
        <taxon>Agaricomycotina</taxon>
        <taxon>Agaricomycetes</taxon>
        <taxon>Agaricomycetidae</taxon>
        <taxon>Boletales</taxon>
        <taxon>Boletineae</taxon>
        <taxon>Boletaceae</taxon>
        <taxon>Boletoideae</taxon>
        <taxon>Boletus</taxon>
    </lineage>
</organism>